<feature type="region of interest" description="Disordered" evidence="4">
    <location>
        <begin position="1"/>
        <end position="21"/>
    </location>
</feature>
<name>A0A1H7L882_9GAMM</name>
<dbReference type="GO" id="GO:0016491">
    <property type="term" value="F:oxidoreductase activity"/>
    <property type="evidence" value="ECO:0007669"/>
    <property type="project" value="UniProtKB-KW"/>
</dbReference>
<dbReference type="AlphaFoldDB" id="A0A1H7L882"/>
<gene>
    <name evidence="5" type="ORF">SAMN05444515_10745</name>
</gene>
<evidence type="ECO:0000256" key="1">
    <source>
        <dbReference type="ARBA" id="ARBA00006484"/>
    </source>
</evidence>
<dbReference type="CDD" id="cd05374">
    <property type="entry name" value="17beta-HSD-like_SDR_c"/>
    <property type="match status" value="1"/>
</dbReference>
<dbReference type="STRING" id="1396821.SAMN05444515_10745"/>
<dbReference type="Gene3D" id="3.40.50.720">
    <property type="entry name" value="NAD(P)-binding Rossmann-like Domain"/>
    <property type="match status" value="1"/>
</dbReference>
<dbReference type="PANTHER" id="PTHR44169">
    <property type="entry name" value="NADPH-DEPENDENT 1-ACYLDIHYDROXYACETONE PHOSPHATE REDUCTASE"/>
    <property type="match status" value="1"/>
</dbReference>
<evidence type="ECO:0000313" key="5">
    <source>
        <dbReference type="EMBL" id="SEK95030.1"/>
    </source>
</evidence>
<dbReference type="InterPro" id="IPR036291">
    <property type="entry name" value="NAD(P)-bd_dom_sf"/>
</dbReference>
<evidence type="ECO:0000256" key="3">
    <source>
        <dbReference type="RuleBase" id="RU000363"/>
    </source>
</evidence>
<evidence type="ECO:0000256" key="4">
    <source>
        <dbReference type="SAM" id="MobiDB-lite"/>
    </source>
</evidence>
<organism evidence="5 6">
    <name type="scientific">Ectothiorhodospira marina</name>
    <dbReference type="NCBI Taxonomy" id="1396821"/>
    <lineage>
        <taxon>Bacteria</taxon>
        <taxon>Pseudomonadati</taxon>
        <taxon>Pseudomonadota</taxon>
        <taxon>Gammaproteobacteria</taxon>
        <taxon>Chromatiales</taxon>
        <taxon>Ectothiorhodospiraceae</taxon>
        <taxon>Ectothiorhodospira</taxon>
    </lineage>
</organism>
<comment type="similarity">
    <text evidence="1 3">Belongs to the short-chain dehydrogenases/reductases (SDR) family.</text>
</comment>
<dbReference type="EMBL" id="FOAA01000007">
    <property type="protein sequence ID" value="SEK95030.1"/>
    <property type="molecule type" value="Genomic_DNA"/>
</dbReference>
<dbReference type="SUPFAM" id="SSF51735">
    <property type="entry name" value="NAD(P)-binding Rossmann-fold domains"/>
    <property type="match status" value="1"/>
</dbReference>
<dbReference type="InterPro" id="IPR020904">
    <property type="entry name" value="Sc_DH/Rdtase_CS"/>
</dbReference>
<dbReference type="Proteomes" id="UP000199256">
    <property type="component" value="Unassembled WGS sequence"/>
</dbReference>
<accession>A0A1H7L882</accession>
<keyword evidence="6" id="KW-1185">Reference proteome</keyword>
<reference evidence="6" key="1">
    <citation type="submission" date="2016-10" db="EMBL/GenBank/DDBJ databases">
        <authorList>
            <person name="Varghese N."/>
            <person name="Submissions S."/>
        </authorList>
    </citation>
    <scope>NUCLEOTIDE SEQUENCE [LARGE SCALE GENOMIC DNA]</scope>
    <source>
        <strain evidence="6">DSM 241</strain>
    </source>
</reference>
<keyword evidence="2" id="KW-0560">Oxidoreductase</keyword>
<dbReference type="InterPro" id="IPR002347">
    <property type="entry name" value="SDR_fam"/>
</dbReference>
<proteinExistence type="inferred from homology"/>
<sequence length="300" mass="32663">MANVSRVPRIMTSPSPAPSPNERTILITGCSSGIGHCAAHALAHRGYRVFATARREEDVARLREEGLEALPLDLADSTSIQMAVDTVLEATGGRLDALFNNGAYGQPGAVEDLTRDVLRQQLETNLLGWLELTNLVIPVMREQGAGRIVQNSSVLGLVALPFRGAYNCSKFALEGLTDTLRLELHGSGVQVSLIEPGPISSRFRANAHAALAAHIDRENSVFREQYAAAEQRLTKAGPAAPFTLPSEAVVRKLIHALESPRPRARYYVTVPTYLFGTLRRVLPTRGLDWVLRGVSRGENR</sequence>
<dbReference type="Pfam" id="PF00106">
    <property type="entry name" value="adh_short"/>
    <property type="match status" value="1"/>
</dbReference>
<dbReference type="PROSITE" id="PS00061">
    <property type="entry name" value="ADH_SHORT"/>
    <property type="match status" value="1"/>
</dbReference>
<dbReference type="PANTHER" id="PTHR44169:SF6">
    <property type="entry name" value="NADPH-DEPENDENT 1-ACYLDIHYDROXYACETONE PHOSPHATE REDUCTASE"/>
    <property type="match status" value="1"/>
</dbReference>
<dbReference type="NCBIfam" id="NF004649">
    <property type="entry name" value="PRK05993.1"/>
    <property type="match status" value="1"/>
</dbReference>
<protein>
    <submittedName>
        <fullName evidence="5">Short-chain dehydrogenase</fullName>
    </submittedName>
</protein>
<dbReference type="PRINTS" id="PR00081">
    <property type="entry name" value="GDHRDH"/>
</dbReference>
<evidence type="ECO:0000256" key="2">
    <source>
        <dbReference type="ARBA" id="ARBA00023002"/>
    </source>
</evidence>
<evidence type="ECO:0000313" key="6">
    <source>
        <dbReference type="Proteomes" id="UP000199256"/>
    </source>
</evidence>
<dbReference type="PRINTS" id="PR00080">
    <property type="entry name" value="SDRFAMILY"/>
</dbReference>